<evidence type="ECO:0000313" key="3">
    <source>
        <dbReference type="Proteomes" id="UP000680045"/>
    </source>
</evidence>
<evidence type="ECO:0000256" key="1">
    <source>
        <dbReference type="SAM" id="Phobius"/>
    </source>
</evidence>
<dbReference type="AlphaFoldDB" id="A0A941FMK6"/>
<proteinExistence type="predicted"/>
<name>A0A941FMK6_9BACI</name>
<dbReference type="Proteomes" id="UP000680045">
    <property type="component" value="Unassembled WGS sequence"/>
</dbReference>
<dbReference type="EMBL" id="JAGTPW010000006">
    <property type="protein sequence ID" value="MBR8644275.1"/>
    <property type="molecule type" value="Genomic_DNA"/>
</dbReference>
<keyword evidence="1" id="KW-1133">Transmembrane helix</keyword>
<keyword evidence="1" id="KW-0472">Membrane</keyword>
<sequence>MQEDSSWIRVSETFNVMTLLVLLALFVYPRQFERGDDMNGALEESGLSMYPVFWRGRFVQ</sequence>
<feature type="transmembrane region" description="Helical" evidence="1">
    <location>
        <begin position="6"/>
        <end position="28"/>
    </location>
</feature>
<comment type="caution">
    <text evidence="2">The sequence shown here is derived from an EMBL/GenBank/DDBJ whole genome shotgun (WGS) entry which is preliminary data.</text>
</comment>
<protein>
    <submittedName>
        <fullName evidence="2">Uncharacterized protein</fullName>
    </submittedName>
</protein>
<gene>
    <name evidence="2" type="ORF">KEH51_05360</name>
</gene>
<evidence type="ECO:0000313" key="2">
    <source>
        <dbReference type="EMBL" id="MBR8644275.1"/>
    </source>
</evidence>
<reference evidence="2" key="1">
    <citation type="submission" date="2021-04" db="EMBL/GenBank/DDBJ databases">
        <title>Whole genome sequencing of Enterococci isolates from hospitalized patients.</title>
        <authorList>
            <person name="Ogoti B.M."/>
            <person name="Onyambu F.G."/>
        </authorList>
    </citation>
    <scope>NUCLEOTIDE SEQUENCE</scope>
    <source>
        <strain evidence="2">242</strain>
    </source>
</reference>
<accession>A0A941FMK6</accession>
<organism evidence="2 3">
    <name type="scientific">Peribacillus frigoritolerans</name>
    <dbReference type="NCBI Taxonomy" id="450367"/>
    <lineage>
        <taxon>Bacteria</taxon>
        <taxon>Bacillati</taxon>
        <taxon>Bacillota</taxon>
        <taxon>Bacilli</taxon>
        <taxon>Bacillales</taxon>
        <taxon>Bacillaceae</taxon>
        <taxon>Peribacillus</taxon>
    </lineage>
</organism>
<keyword evidence="1" id="KW-0812">Transmembrane</keyword>